<dbReference type="Gene3D" id="3.60.40.10">
    <property type="entry name" value="PPM-type phosphatase domain"/>
    <property type="match status" value="1"/>
</dbReference>
<accession>A0ABP6PEX0</accession>
<feature type="domain" description="PPM-type phosphatase" evidence="3">
    <location>
        <begin position="155"/>
        <end position="379"/>
    </location>
</feature>
<comment type="caution">
    <text evidence="4">The sequence shown here is derived from an EMBL/GenBank/DDBJ whole genome shotgun (WGS) entry which is preliminary data.</text>
</comment>
<feature type="transmembrane region" description="Helical" evidence="2">
    <location>
        <begin position="26"/>
        <end position="43"/>
    </location>
</feature>
<gene>
    <name evidence="4" type="ORF">GCM10010531_33510</name>
</gene>
<keyword evidence="2" id="KW-0812">Transmembrane</keyword>
<dbReference type="InterPro" id="IPR052016">
    <property type="entry name" value="Bact_Sigma-Reg"/>
</dbReference>
<name>A0ABP6PEX0_9ACTN</name>
<keyword evidence="5" id="KW-1185">Reference proteome</keyword>
<dbReference type="Pfam" id="PF07228">
    <property type="entry name" value="SpoIIE"/>
    <property type="match status" value="1"/>
</dbReference>
<dbReference type="EMBL" id="BAAAVV010000008">
    <property type="protein sequence ID" value="GAA3177092.1"/>
    <property type="molecule type" value="Genomic_DNA"/>
</dbReference>
<feature type="transmembrane region" description="Helical" evidence="2">
    <location>
        <begin position="103"/>
        <end position="120"/>
    </location>
</feature>
<organism evidence="4 5">
    <name type="scientific">Blastococcus jejuensis</name>
    <dbReference type="NCBI Taxonomy" id="351224"/>
    <lineage>
        <taxon>Bacteria</taxon>
        <taxon>Bacillati</taxon>
        <taxon>Actinomycetota</taxon>
        <taxon>Actinomycetes</taxon>
        <taxon>Geodermatophilales</taxon>
        <taxon>Geodermatophilaceae</taxon>
        <taxon>Blastococcus</taxon>
    </lineage>
</organism>
<evidence type="ECO:0000313" key="5">
    <source>
        <dbReference type="Proteomes" id="UP001499924"/>
    </source>
</evidence>
<dbReference type="RefSeq" id="WP_344690135.1">
    <property type="nucleotide sequence ID" value="NZ_BAAAVV010000008.1"/>
</dbReference>
<dbReference type="PANTHER" id="PTHR43156">
    <property type="entry name" value="STAGE II SPORULATION PROTEIN E-RELATED"/>
    <property type="match status" value="1"/>
</dbReference>
<dbReference type="InterPro" id="IPR036457">
    <property type="entry name" value="PPM-type-like_dom_sf"/>
</dbReference>
<dbReference type="SUPFAM" id="SSF81606">
    <property type="entry name" value="PP2C-like"/>
    <property type="match status" value="1"/>
</dbReference>
<evidence type="ECO:0000259" key="3">
    <source>
        <dbReference type="SMART" id="SM00331"/>
    </source>
</evidence>
<evidence type="ECO:0000313" key="4">
    <source>
        <dbReference type="EMBL" id="GAA3177092.1"/>
    </source>
</evidence>
<keyword evidence="1" id="KW-0378">Hydrolase</keyword>
<evidence type="ECO:0000256" key="1">
    <source>
        <dbReference type="ARBA" id="ARBA00022801"/>
    </source>
</evidence>
<dbReference type="SMART" id="SM00331">
    <property type="entry name" value="PP2C_SIG"/>
    <property type="match status" value="1"/>
</dbReference>
<protein>
    <recommendedName>
        <fullName evidence="3">PPM-type phosphatase domain-containing protein</fullName>
    </recommendedName>
</protein>
<keyword evidence="2" id="KW-1133">Transmembrane helix</keyword>
<evidence type="ECO:0000256" key="2">
    <source>
        <dbReference type="SAM" id="Phobius"/>
    </source>
</evidence>
<reference evidence="5" key="1">
    <citation type="journal article" date="2019" name="Int. J. Syst. Evol. Microbiol.">
        <title>The Global Catalogue of Microorganisms (GCM) 10K type strain sequencing project: providing services to taxonomists for standard genome sequencing and annotation.</title>
        <authorList>
            <consortium name="The Broad Institute Genomics Platform"/>
            <consortium name="The Broad Institute Genome Sequencing Center for Infectious Disease"/>
            <person name="Wu L."/>
            <person name="Ma J."/>
        </authorList>
    </citation>
    <scope>NUCLEOTIDE SEQUENCE [LARGE SCALE GENOMIC DNA]</scope>
    <source>
        <strain evidence="5">JCM 15614</strain>
    </source>
</reference>
<dbReference type="Proteomes" id="UP001499924">
    <property type="component" value="Unassembled WGS sequence"/>
</dbReference>
<sequence length="383" mass="39703">MPRRRDGSSPPPVAGRPQRLGTAQRVGILVVLVLAVSALRLLVNQPSLALSLYVLLPIVLSVFWFGLTGGLLTATAATLLFLVDELVLPSEELAGDMLWVATVNRAVPFVGVALLVSLLLRRERALTARVQEQETQLTELEGLHAALVPTHLPETPHLDIATSFTPADGLVAGDFFLVAPGPSGSTTVAVGDVVGHGIDAARCAAFVRAALATFARFTSDPAQLLQLANIALIEHGAEGAPFVTAVCVNIVPTPAGEISWAAAGHDVPWRLDSGDPLPGGKVGAPLGTGPDALKIETGQTSLGPGEGILAFTDGLTEGRAANRAPGRPLELFGEERARQVVRDRAGAPPAEVLEALSGAVREFVGGPLADDVCLVAVRLALPT</sequence>
<keyword evidence="2" id="KW-0472">Membrane</keyword>
<dbReference type="PANTHER" id="PTHR43156:SF2">
    <property type="entry name" value="STAGE II SPORULATION PROTEIN E"/>
    <property type="match status" value="1"/>
</dbReference>
<proteinExistence type="predicted"/>
<dbReference type="InterPro" id="IPR001932">
    <property type="entry name" value="PPM-type_phosphatase-like_dom"/>
</dbReference>
<feature type="transmembrane region" description="Helical" evidence="2">
    <location>
        <begin position="50"/>
        <end position="83"/>
    </location>
</feature>